<dbReference type="AlphaFoldDB" id="A0A7J6RT07"/>
<proteinExistence type="predicted"/>
<comment type="caution">
    <text evidence="1">The sequence shown here is derived from an EMBL/GenBank/DDBJ whole genome shotgun (WGS) entry which is preliminary data.</text>
</comment>
<keyword evidence="2" id="KW-1185">Reference proteome</keyword>
<name>A0A7J6RT07_PEROL</name>
<reference evidence="1 2" key="1">
    <citation type="submission" date="2020-04" db="EMBL/GenBank/DDBJ databases">
        <title>Perkinsus olseni comparative genomics.</title>
        <authorList>
            <person name="Bogema D.R."/>
        </authorList>
    </citation>
    <scope>NUCLEOTIDE SEQUENCE [LARGE SCALE GENOMIC DNA]</scope>
    <source>
        <strain evidence="1 2">ATCC PRA-207</strain>
    </source>
</reference>
<evidence type="ECO:0000313" key="1">
    <source>
        <dbReference type="EMBL" id="KAF4723406.1"/>
    </source>
</evidence>
<dbReference type="EMBL" id="JABANO010023515">
    <property type="protein sequence ID" value="KAF4723406.1"/>
    <property type="molecule type" value="Genomic_DNA"/>
</dbReference>
<protein>
    <submittedName>
        <fullName evidence="1">Uncharacterized protein</fullName>
    </submittedName>
</protein>
<evidence type="ECO:0000313" key="2">
    <source>
        <dbReference type="Proteomes" id="UP000553632"/>
    </source>
</evidence>
<organism evidence="1 2">
    <name type="scientific">Perkinsus olseni</name>
    <name type="common">Perkinsus atlanticus</name>
    <dbReference type="NCBI Taxonomy" id="32597"/>
    <lineage>
        <taxon>Eukaryota</taxon>
        <taxon>Sar</taxon>
        <taxon>Alveolata</taxon>
        <taxon>Perkinsozoa</taxon>
        <taxon>Perkinsea</taxon>
        <taxon>Perkinsida</taxon>
        <taxon>Perkinsidae</taxon>
        <taxon>Perkinsus</taxon>
    </lineage>
</organism>
<dbReference type="Proteomes" id="UP000553632">
    <property type="component" value="Unassembled WGS sequence"/>
</dbReference>
<sequence length="141" mass="15739">PCLSVPLNGDALDPTALSGYTEAGNFYLGLTRGSRFRRVLRSLTLQLRTALEHLTEGGTLVVQWRGVAHHPTLLFLLRGLTGHFSSVKLRLDEEDTENLGSPDDMSLDACLHERAPWCRGLCGLQRVQDNWPTDRCRARRG</sequence>
<accession>A0A7J6RT07</accession>
<feature type="non-terminal residue" evidence="1">
    <location>
        <position position="1"/>
    </location>
</feature>
<gene>
    <name evidence="1" type="ORF">FOZ63_024174</name>
</gene>